<accession>A0AA97FFV8</accession>
<name>A0AA97FFV8_9MICO</name>
<evidence type="ECO:0000256" key="1">
    <source>
        <dbReference type="ARBA" id="ARBA00023015"/>
    </source>
</evidence>
<keyword evidence="3" id="KW-0804">Transcription</keyword>
<evidence type="ECO:0000259" key="4">
    <source>
        <dbReference type="PROSITE" id="PS50949"/>
    </source>
</evidence>
<keyword evidence="6" id="KW-1185">Reference proteome</keyword>
<dbReference type="GO" id="GO:0003677">
    <property type="term" value="F:DNA binding"/>
    <property type="evidence" value="ECO:0007669"/>
    <property type="project" value="UniProtKB-KW"/>
</dbReference>
<feature type="domain" description="HTH gntR-type" evidence="4">
    <location>
        <begin position="13"/>
        <end position="80"/>
    </location>
</feature>
<evidence type="ECO:0000256" key="3">
    <source>
        <dbReference type="ARBA" id="ARBA00023163"/>
    </source>
</evidence>
<dbReference type="RefSeq" id="WP_317138889.1">
    <property type="nucleotide sequence ID" value="NZ_CP118157.1"/>
</dbReference>
<dbReference type="Pfam" id="PF00392">
    <property type="entry name" value="GntR"/>
    <property type="match status" value="1"/>
</dbReference>
<dbReference type="Proteomes" id="UP001305498">
    <property type="component" value="Chromosome"/>
</dbReference>
<dbReference type="SUPFAM" id="SSF46785">
    <property type="entry name" value="Winged helix' DNA-binding domain"/>
    <property type="match status" value="1"/>
</dbReference>
<dbReference type="AlphaFoldDB" id="A0AA97FFV8"/>
<evidence type="ECO:0000313" key="5">
    <source>
        <dbReference type="EMBL" id="WOF22418.1"/>
    </source>
</evidence>
<proteinExistence type="predicted"/>
<keyword evidence="1" id="KW-0805">Transcription regulation</keyword>
<dbReference type="InterPro" id="IPR036390">
    <property type="entry name" value="WH_DNA-bd_sf"/>
</dbReference>
<dbReference type="PROSITE" id="PS50949">
    <property type="entry name" value="HTH_GNTR"/>
    <property type="match status" value="1"/>
</dbReference>
<evidence type="ECO:0000313" key="6">
    <source>
        <dbReference type="Proteomes" id="UP001305498"/>
    </source>
</evidence>
<dbReference type="PANTHER" id="PTHR43537:SF5">
    <property type="entry name" value="UXU OPERON TRANSCRIPTIONAL REGULATOR"/>
    <property type="match status" value="1"/>
</dbReference>
<dbReference type="InterPro" id="IPR011711">
    <property type="entry name" value="GntR_C"/>
</dbReference>
<dbReference type="InterPro" id="IPR000524">
    <property type="entry name" value="Tscrpt_reg_HTH_GntR"/>
</dbReference>
<keyword evidence="2" id="KW-0238">DNA-binding</keyword>
<evidence type="ECO:0000256" key="2">
    <source>
        <dbReference type="ARBA" id="ARBA00023125"/>
    </source>
</evidence>
<organism evidence="5 6">
    <name type="scientific">Microbacterium betulae</name>
    <dbReference type="NCBI Taxonomy" id="2981139"/>
    <lineage>
        <taxon>Bacteria</taxon>
        <taxon>Bacillati</taxon>
        <taxon>Actinomycetota</taxon>
        <taxon>Actinomycetes</taxon>
        <taxon>Micrococcales</taxon>
        <taxon>Microbacteriaceae</taxon>
        <taxon>Microbacterium</taxon>
    </lineage>
</organism>
<dbReference type="SUPFAM" id="SSF48008">
    <property type="entry name" value="GntR ligand-binding domain-like"/>
    <property type="match status" value="1"/>
</dbReference>
<dbReference type="PANTHER" id="PTHR43537">
    <property type="entry name" value="TRANSCRIPTIONAL REGULATOR, GNTR FAMILY"/>
    <property type="match status" value="1"/>
</dbReference>
<dbReference type="SMART" id="SM00895">
    <property type="entry name" value="FCD"/>
    <property type="match status" value="1"/>
</dbReference>
<dbReference type="InterPro" id="IPR008920">
    <property type="entry name" value="TF_FadR/GntR_C"/>
</dbReference>
<reference evidence="5 6" key="1">
    <citation type="submission" date="2023-02" db="EMBL/GenBank/DDBJ databases">
        <title>Microbacterium betulae sp. nov., isolated from birch wood.</title>
        <authorList>
            <person name="Pasciak M."/>
            <person name="Pawlik K.J."/>
            <person name="Martynowski D."/>
            <person name="Laczmanski L."/>
            <person name="Ciekot J."/>
            <person name="Szponar B."/>
            <person name="Wojcik-Fatla A."/>
            <person name="Mackiewicz B."/>
            <person name="Farian E."/>
            <person name="Cholewa G."/>
            <person name="Cholewa A."/>
            <person name="Dutkiewicz J."/>
        </authorList>
    </citation>
    <scope>NUCLEOTIDE SEQUENCE [LARGE SCALE GENOMIC DNA]</scope>
    <source>
        <strain evidence="5 6">AB</strain>
    </source>
</reference>
<sequence length="220" mass="23877">MPVPEAHGLHRRALLRDDVYTSIRDAIVDGTLAPGERIRDVDLVDWLGVSRTPIREAFLRLERAGLLESRPGHSTIVTPIDDARTRNAEDIAAALHALAMSLAGESLAEEDLTEMERANTRFAEAMDAGDIAGALSADDAFHAVALRASGNPRLADLLEEVAPLVRRVERLRFASLTGRDSVAQHALIVELCRAGDVRAATEATHRNWQTLGETPRGVSP</sequence>
<dbReference type="SMART" id="SM00345">
    <property type="entry name" value="HTH_GNTR"/>
    <property type="match status" value="1"/>
</dbReference>
<dbReference type="InterPro" id="IPR036388">
    <property type="entry name" value="WH-like_DNA-bd_sf"/>
</dbReference>
<protein>
    <submittedName>
        <fullName evidence="5">GntR family transcriptional regulator</fullName>
    </submittedName>
</protein>
<dbReference type="Gene3D" id="1.10.10.10">
    <property type="entry name" value="Winged helix-like DNA-binding domain superfamily/Winged helix DNA-binding domain"/>
    <property type="match status" value="1"/>
</dbReference>
<dbReference type="KEGG" id="mbet:N8K70_13620"/>
<gene>
    <name evidence="5" type="ORF">N8K70_13620</name>
</gene>
<dbReference type="CDD" id="cd07377">
    <property type="entry name" value="WHTH_GntR"/>
    <property type="match status" value="1"/>
</dbReference>
<dbReference type="GO" id="GO:0003700">
    <property type="term" value="F:DNA-binding transcription factor activity"/>
    <property type="evidence" value="ECO:0007669"/>
    <property type="project" value="InterPro"/>
</dbReference>
<dbReference type="EMBL" id="CP118157">
    <property type="protein sequence ID" value="WOF22418.1"/>
    <property type="molecule type" value="Genomic_DNA"/>
</dbReference>
<dbReference type="Gene3D" id="1.20.120.530">
    <property type="entry name" value="GntR ligand-binding domain-like"/>
    <property type="match status" value="1"/>
</dbReference>
<dbReference type="Pfam" id="PF07729">
    <property type="entry name" value="FCD"/>
    <property type="match status" value="1"/>
</dbReference>